<sequence>MNNSFAQNLSKIKNLSKSGTLSKIEELSKIEDLSKIEHFLSEQLTGKERRKYNEKRIYELGARPQKGVKIPTPISLGMQTKRREREEKKLQEDLGLYHHSIKHNWAGSKSSISKKNKRDKGIKMGIGKVKGVVDLDL</sequence>
<evidence type="ECO:0000313" key="2">
    <source>
        <dbReference type="Proteomes" id="UP000789396"/>
    </source>
</evidence>
<accession>A0A9N9AQY9</accession>
<evidence type="ECO:0000313" key="1">
    <source>
        <dbReference type="EMBL" id="CAG8536978.1"/>
    </source>
</evidence>
<dbReference type="Pfam" id="PF15375">
    <property type="entry name" value="FSAF1"/>
    <property type="match status" value="1"/>
</dbReference>
<protein>
    <submittedName>
        <fullName evidence="1">3107_t:CDS:1</fullName>
    </submittedName>
</protein>
<gene>
    <name evidence="1" type="ORF">RFULGI_LOCUS4050</name>
</gene>
<comment type="caution">
    <text evidence="1">The sequence shown here is derived from an EMBL/GenBank/DDBJ whole genome shotgun (WGS) entry which is preliminary data.</text>
</comment>
<dbReference type="InterPro" id="IPR027973">
    <property type="entry name" value="FSAF1-like"/>
</dbReference>
<name>A0A9N9AQY9_9GLOM</name>
<dbReference type="PANTHER" id="PTHR28096">
    <property type="entry name" value="PROTEIN FAF1"/>
    <property type="match status" value="1"/>
</dbReference>
<dbReference type="InterPro" id="IPR053030">
    <property type="entry name" value="Ribosomal_biogenesis_FAF1-like"/>
</dbReference>
<dbReference type="GO" id="GO:0005730">
    <property type="term" value="C:nucleolus"/>
    <property type="evidence" value="ECO:0007669"/>
    <property type="project" value="TreeGrafter"/>
</dbReference>
<dbReference type="PANTHER" id="PTHR28096:SF1">
    <property type="entry name" value="PROTEIN FAF1"/>
    <property type="match status" value="1"/>
</dbReference>
<organism evidence="1 2">
    <name type="scientific">Racocetra fulgida</name>
    <dbReference type="NCBI Taxonomy" id="60492"/>
    <lineage>
        <taxon>Eukaryota</taxon>
        <taxon>Fungi</taxon>
        <taxon>Fungi incertae sedis</taxon>
        <taxon>Mucoromycota</taxon>
        <taxon>Glomeromycotina</taxon>
        <taxon>Glomeromycetes</taxon>
        <taxon>Diversisporales</taxon>
        <taxon>Gigasporaceae</taxon>
        <taxon>Racocetra</taxon>
    </lineage>
</organism>
<keyword evidence="2" id="KW-1185">Reference proteome</keyword>
<dbReference type="Proteomes" id="UP000789396">
    <property type="component" value="Unassembled WGS sequence"/>
</dbReference>
<reference evidence="1" key="1">
    <citation type="submission" date="2021-06" db="EMBL/GenBank/DDBJ databases">
        <authorList>
            <person name="Kallberg Y."/>
            <person name="Tangrot J."/>
            <person name="Rosling A."/>
        </authorList>
    </citation>
    <scope>NUCLEOTIDE SEQUENCE</scope>
    <source>
        <strain evidence="1">IN212</strain>
    </source>
</reference>
<dbReference type="AlphaFoldDB" id="A0A9N9AQY9"/>
<proteinExistence type="predicted"/>
<dbReference type="EMBL" id="CAJVPZ010003849">
    <property type="protein sequence ID" value="CAG8536978.1"/>
    <property type="molecule type" value="Genomic_DNA"/>
</dbReference>
<dbReference type="GO" id="GO:0000462">
    <property type="term" value="P:maturation of SSU-rRNA from tricistronic rRNA transcript (SSU-rRNA, 5.8S rRNA, LSU-rRNA)"/>
    <property type="evidence" value="ECO:0007669"/>
    <property type="project" value="TreeGrafter"/>
</dbReference>
<dbReference type="OrthoDB" id="5556956at2759"/>